<evidence type="ECO:0000313" key="1">
    <source>
        <dbReference type="EMBL" id="VDP78116.1"/>
    </source>
</evidence>
<evidence type="ECO:0000313" key="3">
    <source>
        <dbReference type="WBParaSite" id="SCUD_0002222501-mRNA-1"/>
    </source>
</evidence>
<reference evidence="3" key="1">
    <citation type="submission" date="2016-06" db="UniProtKB">
        <authorList>
            <consortium name="WormBaseParasite"/>
        </authorList>
    </citation>
    <scope>IDENTIFICATION</scope>
</reference>
<proteinExistence type="predicted"/>
<organism evidence="3">
    <name type="scientific">Schistosoma curassoni</name>
    <dbReference type="NCBI Taxonomy" id="6186"/>
    <lineage>
        <taxon>Eukaryota</taxon>
        <taxon>Metazoa</taxon>
        <taxon>Spiralia</taxon>
        <taxon>Lophotrochozoa</taxon>
        <taxon>Platyhelminthes</taxon>
        <taxon>Trematoda</taxon>
        <taxon>Digenea</taxon>
        <taxon>Strigeidida</taxon>
        <taxon>Schistosomatoidea</taxon>
        <taxon>Schistosomatidae</taxon>
        <taxon>Schistosoma</taxon>
    </lineage>
</organism>
<keyword evidence="2" id="KW-1185">Reference proteome</keyword>
<gene>
    <name evidence="1" type="ORF">SCUD_LOCUS22222</name>
</gene>
<protein>
    <submittedName>
        <fullName evidence="3">DUF223 domain-containing protein</fullName>
    </submittedName>
</protein>
<dbReference type="WBParaSite" id="SCUD_0002222501-mRNA-1">
    <property type="protein sequence ID" value="SCUD_0002222501-mRNA-1"/>
    <property type="gene ID" value="SCUD_0002222501"/>
</dbReference>
<accession>A0A183L4G2</accession>
<dbReference type="AlphaFoldDB" id="A0A183L4G2"/>
<dbReference type="Proteomes" id="UP000279833">
    <property type="component" value="Unassembled WGS sequence"/>
</dbReference>
<evidence type="ECO:0000313" key="2">
    <source>
        <dbReference type="Proteomes" id="UP000279833"/>
    </source>
</evidence>
<reference evidence="1 2" key="2">
    <citation type="submission" date="2018-11" db="EMBL/GenBank/DDBJ databases">
        <authorList>
            <consortium name="Pathogen Informatics"/>
        </authorList>
    </citation>
    <scope>NUCLEOTIDE SEQUENCE [LARGE SCALE GENOMIC DNA]</scope>
    <source>
        <strain evidence="1">Dakar</strain>
        <strain evidence="2">Dakar, Senegal</strain>
    </source>
</reference>
<sequence length="116" mass="13645">MAEKPDKISRNLAKDILLYEITNIHHNVLPDLKYAILRIPSSYNNSNTTEYHIGFVMESVIVQLDIRSNSEAFEDYMERFEIWSRTRKDVKDDKVVAHCLTLVVIYFYEENTIAVM</sequence>
<dbReference type="EMBL" id="UZAK01048682">
    <property type="protein sequence ID" value="VDP78116.1"/>
    <property type="molecule type" value="Genomic_DNA"/>
</dbReference>
<name>A0A183L4G2_9TREM</name>